<keyword evidence="1" id="KW-0378">Hydrolase</keyword>
<dbReference type="PANTHER" id="PTHR43316">
    <property type="entry name" value="HYDROLASE, HALOACID DELAHOGENASE-RELATED"/>
    <property type="match status" value="1"/>
</dbReference>
<evidence type="ECO:0008006" key="3">
    <source>
        <dbReference type="Google" id="ProtNLM"/>
    </source>
</evidence>
<evidence type="ECO:0000256" key="1">
    <source>
        <dbReference type="ARBA" id="ARBA00022801"/>
    </source>
</evidence>
<organism evidence="2">
    <name type="scientific">marine metagenome</name>
    <dbReference type="NCBI Taxonomy" id="408172"/>
    <lineage>
        <taxon>unclassified sequences</taxon>
        <taxon>metagenomes</taxon>
        <taxon>ecological metagenomes</taxon>
    </lineage>
</organism>
<reference evidence="2" key="1">
    <citation type="submission" date="2018-05" db="EMBL/GenBank/DDBJ databases">
        <authorList>
            <person name="Lanie J.A."/>
            <person name="Ng W.-L."/>
            <person name="Kazmierczak K.M."/>
            <person name="Andrzejewski T.M."/>
            <person name="Davidsen T.M."/>
            <person name="Wayne K.J."/>
            <person name="Tettelin H."/>
            <person name="Glass J.I."/>
            <person name="Rusch D."/>
            <person name="Podicherti R."/>
            <person name="Tsui H.-C.T."/>
            <person name="Winkler M.E."/>
        </authorList>
    </citation>
    <scope>NUCLEOTIDE SEQUENCE</scope>
</reference>
<gene>
    <name evidence="2" type="ORF">METZ01_LOCUS367220</name>
</gene>
<dbReference type="InterPro" id="IPR036412">
    <property type="entry name" value="HAD-like_sf"/>
</dbReference>
<dbReference type="InterPro" id="IPR023214">
    <property type="entry name" value="HAD_sf"/>
</dbReference>
<sequence>MHLTLPRVKTLTLDVFGTVLDLGGSLSKPLEILLEGKEPVLDASELWRQWRARQRLEQFQDSLLMLGHSGYLETCRRALVYCLKDNNIEISDAGVDRVIGSFRELMPFGDAALALRRLKERFAVVALSNGDQWLLEHVAEKQISFDFDRLISVESAGYFKPHPAVYRSAARLLQSDPAELMMVSSHG</sequence>
<proteinExistence type="predicted"/>
<evidence type="ECO:0000313" key="2">
    <source>
        <dbReference type="EMBL" id="SVD14366.1"/>
    </source>
</evidence>
<accession>A0A382SWV9</accession>
<name>A0A382SWV9_9ZZZZ</name>
<dbReference type="GO" id="GO:0016787">
    <property type="term" value="F:hydrolase activity"/>
    <property type="evidence" value="ECO:0007669"/>
    <property type="project" value="UniProtKB-KW"/>
</dbReference>
<dbReference type="Gene3D" id="3.40.50.1000">
    <property type="entry name" value="HAD superfamily/HAD-like"/>
    <property type="match status" value="1"/>
</dbReference>
<dbReference type="AlphaFoldDB" id="A0A382SWV9"/>
<dbReference type="InterPro" id="IPR051540">
    <property type="entry name" value="S-2-haloacid_dehalogenase"/>
</dbReference>
<dbReference type="EMBL" id="UINC01132199">
    <property type="protein sequence ID" value="SVD14366.1"/>
    <property type="molecule type" value="Genomic_DNA"/>
</dbReference>
<dbReference type="PANTHER" id="PTHR43316:SF3">
    <property type="entry name" value="HALOACID DEHALOGENASE, TYPE II (AFU_ORTHOLOGUE AFUA_2G07750)-RELATED"/>
    <property type="match status" value="1"/>
</dbReference>
<dbReference type="Pfam" id="PF00702">
    <property type="entry name" value="Hydrolase"/>
    <property type="match status" value="1"/>
</dbReference>
<dbReference type="InterPro" id="IPR006439">
    <property type="entry name" value="HAD-SF_hydro_IA"/>
</dbReference>
<dbReference type="PRINTS" id="PR00413">
    <property type="entry name" value="HADHALOGNASE"/>
</dbReference>
<dbReference type="Gene3D" id="1.10.150.240">
    <property type="entry name" value="Putative phosphatase, domain 2"/>
    <property type="match status" value="1"/>
</dbReference>
<feature type="non-terminal residue" evidence="2">
    <location>
        <position position="187"/>
    </location>
</feature>
<dbReference type="SUPFAM" id="SSF56784">
    <property type="entry name" value="HAD-like"/>
    <property type="match status" value="1"/>
</dbReference>
<dbReference type="InterPro" id="IPR023198">
    <property type="entry name" value="PGP-like_dom2"/>
</dbReference>
<protein>
    <recommendedName>
        <fullName evidence="3">Haloacid dehalogenase, type II</fullName>
    </recommendedName>
</protein>
<dbReference type="NCBIfam" id="TIGR01493">
    <property type="entry name" value="HAD-SF-IA-v2"/>
    <property type="match status" value="1"/>
</dbReference>